<dbReference type="EC" id="2.7.13.3" evidence="2"/>
<sequence length="944" mass="101897">MPSSFALQDQTLLSHALDGLTFGFAALSATGELIYANAWVTARLREHEPSGFLGLWDSESRDRLLAALPLVVPGNGVRELALGTADGLPVRVSLEARPGATASVAVTIRPVAEGAGGDGAADDRRLALIEIGNLLRDLEDPAEIAYRVAEVLGRTLKVSRAGYGTIDPVAETITVERDWNAPGITTLAGLLRFRDYGSYIDDLKRGVTAVVTDARTDPRTAATADALAGISALSFINMPVTERGGFVALLYLNHEHPRAWPEEEISFVSEVASRTRVAVERRRAEHELRTLAKDLERQVVERTYERDRVWTLSSDILVVADTDTRLLSVNPAWTAILGWSERDTVGRSYLDFVHPDDIFRTQDETGHLSDGEATLRFENRYRTADGGLRTLSWRAVPSEGLIFAVARDVSAEREREAALEVTQEQLRQAQKMDAIGNLTGGVAHDFNNLLQVISGNLQLLATDVSGNERAERRVANAMAGVTRGSKLAAQLLAFGRRQPLAPKVVNIGRFIRDMDELLRRALGEAIDVETVIAGGLWNTLVDPSNVENALLNLAINARDAMNGQGRLTVEAGNALLDDAYAKAHGDLRPGQYVMLAVTDTGAGIPQDILGQVFDPFFTTKPEGRGTGLGLSMVYGFVKQSGGHVKIYSEPGEGTTVKIYLPRSVQGEDRVVEVEEEGVRGGDETILVAEDDEAVRETVVGLLADLGYRVLKARDAESALSIIESGIAIDLLFTDVVMPGPLRSPELARKAAERQPGIGVLFTSGYTENAIVHGGRLDEGVELLSKPYSREALARKIRHVLAGRVPRTPGDPKAAPAPSMPSPKGAPASLRVLVVEDDALIRMSIAEMLESRGHIVFEAGDGIEAMRWHGAEDIDILLTDVGLPGMNGVEVAERMREAQPSLPVLFATGDQTANGVERDARTAIIVKPYGVADLIEAIGRITRGS</sequence>
<dbReference type="PANTHER" id="PTHR43065:SF49">
    <property type="entry name" value="HISTIDINE KINASE"/>
    <property type="match status" value="1"/>
</dbReference>
<dbReference type="CDD" id="cd00156">
    <property type="entry name" value="REC"/>
    <property type="match status" value="1"/>
</dbReference>
<keyword evidence="5" id="KW-0418">Kinase</keyword>
<feature type="modified residue" description="4-aspartylphosphate" evidence="6">
    <location>
        <position position="734"/>
    </location>
</feature>
<dbReference type="InterPro" id="IPR013655">
    <property type="entry name" value="PAS_fold_3"/>
</dbReference>
<dbReference type="SMART" id="SM00065">
    <property type="entry name" value="GAF"/>
    <property type="match status" value="1"/>
</dbReference>
<evidence type="ECO:0000256" key="2">
    <source>
        <dbReference type="ARBA" id="ARBA00012438"/>
    </source>
</evidence>
<dbReference type="CDD" id="cd16919">
    <property type="entry name" value="HATPase_CckA-like"/>
    <property type="match status" value="1"/>
</dbReference>
<dbReference type="STRING" id="1440763.BJI69_08990"/>
<keyword evidence="4" id="KW-0808">Transferase</keyword>
<evidence type="ECO:0000259" key="8">
    <source>
        <dbReference type="PROSITE" id="PS50109"/>
    </source>
</evidence>
<dbReference type="Gene3D" id="3.30.565.10">
    <property type="entry name" value="Histidine kinase-like ATPase, C-terminal domain"/>
    <property type="match status" value="1"/>
</dbReference>
<dbReference type="InterPro" id="IPR003594">
    <property type="entry name" value="HATPase_dom"/>
</dbReference>
<evidence type="ECO:0000259" key="9">
    <source>
        <dbReference type="PROSITE" id="PS50110"/>
    </source>
</evidence>
<dbReference type="Pfam" id="PF08447">
    <property type="entry name" value="PAS_3"/>
    <property type="match status" value="1"/>
</dbReference>
<feature type="domain" description="Response regulatory" evidence="9">
    <location>
        <begin position="830"/>
        <end position="941"/>
    </location>
</feature>
<dbReference type="RefSeq" id="WP_052767253.1">
    <property type="nucleotide sequence ID" value="NZ_CP017480.1"/>
</dbReference>
<dbReference type="InterPro" id="IPR011006">
    <property type="entry name" value="CheY-like_superfamily"/>
</dbReference>
<dbReference type="Pfam" id="PF00072">
    <property type="entry name" value="Response_reg"/>
    <property type="match status" value="2"/>
</dbReference>
<reference evidence="12" key="1">
    <citation type="submission" date="2016-09" db="EMBL/GenBank/DDBJ databases">
        <authorList>
            <person name="Lysoe E."/>
        </authorList>
    </citation>
    <scope>NUCLEOTIDE SEQUENCE [LARGE SCALE GENOMIC DNA]</scope>
    <source>
        <strain evidence="12">LJ96T</strain>
    </source>
</reference>
<feature type="domain" description="Response regulatory" evidence="9">
    <location>
        <begin position="684"/>
        <end position="800"/>
    </location>
</feature>
<dbReference type="InterPro" id="IPR003661">
    <property type="entry name" value="HisK_dim/P_dom"/>
</dbReference>
<dbReference type="PRINTS" id="PR00344">
    <property type="entry name" value="BCTRLSENSOR"/>
</dbReference>
<dbReference type="InterPro" id="IPR036097">
    <property type="entry name" value="HisK_dim/P_sf"/>
</dbReference>
<proteinExistence type="predicted"/>
<accession>A0A1L3ESI2</accession>
<dbReference type="EMBL" id="CP017480">
    <property type="protein sequence ID" value="APG04016.1"/>
    <property type="molecule type" value="Genomic_DNA"/>
</dbReference>
<dbReference type="GO" id="GO:0000155">
    <property type="term" value="F:phosphorelay sensor kinase activity"/>
    <property type="evidence" value="ECO:0007669"/>
    <property type="project" value="InterPro"/>
</dbReference>
<feature type="modified residue" description="4-aspartylphosphate" evidence="6">
    <location>
        <position position="879"/>
    </location>
</feature>
<dbReference type="InterPro" id="IPR036890">
    <property type="entry name" value="HATPase_C_sf"/>
</dbReference>
<dbReference type="Gene3D" id="3.40.50.2300">
    <property type="match status" value="2"/>
</dbReference>
<dbReference type="SMART" id="SM00448">
    <property type="entry name" value="REC"/>
    <property type="match status" value="2"/>
</dbReference>
<dbReference type="CDD" id="cd00130">
    <property type="entry name" value="PAS"/>
    <property type="match status" value="1"/>
</dbReference>
<evidence type="ECO:0000256" key="4">
    <source>
        <dbReference type="ARBA" id="ARBA00022679"/>
    </source>
</evidence>
<dbReference type="SUPFAM" id="SSF47384">
    <property type="entry name" value="Homodimeric domain of signal transducing histidine kinase"/>
    <property type="match status" value="1"/>
</dbReference>
<dbReference type="AlphaFoldDB" id="A0A1L3ESI2"/>
<dbReference type="OrthoDB" id="9770473at2"/>
<feature type="domain" description="PAS" evidence="10">
    <location>
        <begin position="317"/>
        <end position="357"/>
    </location>
</feature>
<protein>
    <recommendedName>
        <fullName evidence="2">histidine kinase</fullName>
        <ecNumber evidence="2">2.7.13.3</ecNumber>
    </recommendedName>
</protein>
<evidence type="ECO:0000256" key="1">
    <source>
        <dbReference type="ARBA" id="ARBA00000085"/>
    </source>
</evidence>
<dbReference type="SMART" id="SM00387">
    <property type="entry name" value="HATPase_c"/>
    <property type="match status" value="1"/>
</dbReference>
<dbReference type="PROSITE" id="PS50112">
    <property type="entry name" value="PAS"/>
    <property type="match status" value="1"/>
</dbReference>
<dbReference type="SUPFAM" id="SSF55781">
    <property type="entry name" value="GAF domain-like"/>
    <property type="match status" value="1"/>
</dbReference>
<evidence type="ECO:0000256" key="7">
    <source>
        <dbReference type="SAM" id="MobiDB-lite"/>
    </source>
</evidence>
<evidence type="ECO:0000256" key="3">
    <source>
        <dbReference type="ARBA" id="ARBA00022553"/>
    </source>
</evidence>
<dbReference type="PROSITE" id="PS50110">
    <property type="entry name" value="RESPONSE_REGULATORY"/>
    <property type="match status" value="2"/>
</dbReference>
<dbReference type="InterPro" id="IPR029016">
    <property type="entry name" value="GAF-like_dom_sf"/>
</dbReference>
<dbReference type="SUPFAM" id="SSF55874">
    <property type="entry name" value="ATPase domain of HSP90 chaperone/DNA topoisomerase II/histidine kinase"/>
    <property type="match status" value="1"/>
</dbReference>
<evidence type="ECO:0000256" key="6">
    <source>
        <dbReference type="PROSITE-ProRule" id="PRU00169"/>
    </source>
</evidence>
<dbReference type="Gene3D" id="3.30.450.20">
    <property type="entry name" value="PAS domain"/>
    <property type="match status" value="1"/>
</dbReference>
<dbReference type="SUPFAM" id="SSF55785">
    <property type="entry name" value="PYP-like sensor domain (PAS domain)"/>
    <property type="match status" value="1"/>
</dbReference>
<dbReference type="NCBIfam" id="TIGR00229">
    <property type="entry name" value="sensory_box"/>
    <property type="match status" value="1"/>
</dbReference>
<comment type="catalytic activity">
    <reaction evidence="1">
        <text>ATP + protein L-histidine = ADP + protein N-phospho-L-histidine.</text>
        <dbReference type="EC" id="2.7.13.3"/>
    </reaction>
</comment>
<evidence type="ECO:0000256" key="5">
    <source>
        <dbReference type="ARBA" id="ARBA00022777"/>
    </source>
</evidence>
<dbReference type="Pfam" id="PF02518">
    <property type="entry name" value="HATPase_c"/>
    <property type="match status" value="1"/>
</dbReference>
<dbReference type="KEGG" id="lrz:BJI69_08990"/>
<dbReference type="InterPro" id="IPR005467">
    <property type="entry name" value="His_kinase_dom"/>
</dbReference>
<dbReference type="CDD" id="cd18161">
    <property type="entry name" value="REC_hyHK_blue-like"/>
    <property type="match status" value="1"/>
</dbReference>
<feature type="region of interest" description="Disordered" evidence="7">
    <location>
        <begin position="804"/>
        <end position="824"/>
    </location>
</feature>
<gene>
    <name evidence="11" type="ORF">BJI69_08990</name>
</gene>
<dbReference type="SMART" id="SM00388">
    <property type="entry name" value="HisKA"/>
    <property type="match status" value="1"/>
</dbReference>
<dbReference type="PANTHER" id="PTHR43065">
    <property type="entry name" value="SENSOR HISTIDINE KINASE"/>
    <property type="match status" value="1"/>
</dbReference>
<evidence type="ECO:0000313" key="11">
    <source>
        <dbReference type="EMBL" id="APG04016.1"/>
    </source>
</evidence>
<dbReference type="Gene3D" id="1.10.287.130">
    <property type="match status" value="1"/>
</dbReference>
<dbReference type="InterPro" id="IPR003018">
    <property type="entry name" value="GAF"/>
</dbReference>
<dbReference type="InterPro" id="IPR001789">
    <property type="entry name" value="Sig_transdc_resp-reg_receiver"/>
</dbReference>
<dbReference type="InterPro" id="IPR035965">
    <property type="entry name" value="PAS-like_dom_sf"/>
</dbReference>
<dbReference type="Proteomes" id="UP000182987">
    <property type="component" value="Chromosome"/>
</dbReference>
<dbReference type="SUPFAM" id="SSF52172">
    <property type="entry name" value="CheY-like"/>
    <property type="match status" value="2"/>
</dbReference>
<keyword evidence="12" id="KW-1185">Reference proteome</keyword>
<dbReference type="Gene3D" id="3.30.450.40">
    <property type="match status" value="1"/>
</dbReference>
<evidence type="ECO:0000259" key="10">
    <source>
        <dbReference type="PROSITE" id="PS50112"/>
    </source>
</evidence>
<name>A0A1L3ESI2_9GAMM</name>
<dbReference type="PROSITE" id="PS50109">
    <property type="entry name" value="HIS_KIN"/>
    <property type="match status" value="1"/>
</dbReference>
<dbReference type="InterPro" id="IPR000014">
    <property type="entry name" value="PAS"/>
</dbReference>
<dbReference type="InterPro" id="IPR004358">
    <property type="entry name" value="Sig_transdc_His_kin-like_C"/>
</dbReference>
<dbReference type="CDD" id="cd00082">
    <property type="entry name" value="HisKA"/>
    <property type="match status" value="1"/>
</dbReference>
<organism evidence="11 12">
    <name type="scientific">Luteibacter rhizovicinus DSM 16549</name>
    <dbReference type="NCBI Taxonomy" id="1440763"/>
    <lineage>
        <taxon>Bacteria</taxon>
        <taxon>Pseudomonadati</taxon>
        <taxon>Pseudomonadota</taxon>
        <taxon>Gammaproteobacteria</taxon>
        <taxon>Lysobacterales</taxon>
        <taxon>Rhodanobacteraceae</taxon>
        <taxon>Luteibacter</taxon>
    </lineage>
</organism>
<dbReference type="SMART" id="SM00091">
    <property type="entry name" value="PAS"/>
    <property type="match status" value="1"/>
</dbReference>
<dbReference type="Pfam" id="PF01590">
    <property type="entry name" value="GAF"/>
    <property type="match status" value="1"/>
</dbReference>
<feature type="compositionally biased region" description="Low complexity" evidence="7">
    <location>
        <begin position="811"/>
        <end position="824"/>
    </location>
</feature>
<evidence type="ECO:0000313" key="12">
    <source>
        <dbReference type="Proteomes" id="UP000182987"/>
    </source>
</evidence>
<feature type="domain" description="Histidine kinase" evidence="8">
    <location>
        <begin position="441"/>
        <end position="664"/>
    </location>
</feature>
<keyword evidence="3 6" id="KW-0597">Phosphoprotein</keyword>